<accession>A0A131YWF4</accession>
<dbReference type="SUPFAM" id="SSF50814">
    <property type="entry name" value="Lipocalins"/>
    <property type="match status" value="1"/>
</dbReference>
<feature type="chain" id="PRO_5007286255" evidence="1">
    <location>
        <begin position="18"/>
        <end position="227"/>
    </location>
</feature>
<dbReference type="InterPro" id="IPR012674">
    <property type="entry name" value="Calycin"/>
</dbReference>
<dbReference type="AlphaFoldDB" id="A0A131YWF4"/>
<name>A0A131YWF4_RHIAP</name>
<proteinExistence type="predicted"/>
<organism evidence="2">
    <name type="scientific">Rhipicephalus appendiculatus</name>
    <name type="common">Brown ear tick</name>
    <dbReference type="NCBI Taxonomy" id="34631"/>
    <lineage>
        <taxon>Eukaryota</taxon>
        <taxon>Metazoa</taxon>
        <taxon>Ecdysozoa</taxon>
        <taxon>Arthropoda</taxon>
        <taxon>Chelicerata</taxon>
        <taxon>Arachnida</taxon>
        <taxon>Acari</taxon>
        <taxon>Parasitiformes</taxon>
        <taxon>Ixodida</taxon>
        <taxon>Ixodoidea</taxon>
        <taxon>Ixodidae</taxon>
        <taxon>Rhipicephalinae</taxon>
        <taxon>Rhipicephalus</taxon>
        <taxon>Rhipicephalus</taxon>
    </lineage>
</organism>
<sequence length="227" mass="25913">MATFIALIFSVLAVAMASTDLHRLATNPSLDPFQDPSKFIWNTSPVYLSRVSVYNTSAFLNGSKPWCVLSRYWSNTTNNVERSLDIYSTNNRSMNISLSVQKEHTEQAQHYILRVNVSESTPSLGDIFDMGYNYTQLHSDLSFNYSLHTLAVLYSDAHCLILYRKLKTGSIGRPWLQCSMWLTEQKIRKPPKCCQFVFALMCTPLVETVEVFDDSCLPKESKSKRKP</sequence>
<keyword evidence="1" id="KW-0732">Signal</keyword>
<feature type="signal peptide" evidence="1">
    <location>
        <begin position="1"/>
        <end position="17"/>
    </location>
</feature>
<dbReference type="GO" id="GO:0043176">
    <property type="term" value="F:amine binding"/>
    <property type="evidence" value="ECO:0007669"/>
    <property type="project" value="InterPro"/>
</dbReference>
<dbReference type="Gene3D" id="2.40.128.20">
    <property type="match status" value="1"/>
</dbReference>
<reference evidence="2" key="1">
    <citation type="journal article" date="2016" name="Ticks Tick Borne Dis.">
        <title>De novo assembly and annotation of the salivary gland transcriptome of Rhipicephalus appendiculatus male and female ticks during blood feeding.</title>
        <authorList>
            <person name="de Castro M.H."/>
            <person name="de Klerk D."/>
            <person name="Pienaar R."/>
            <person name="Latif A.A."/>
            <person name="Rees D.J."/>
            <person name="Mans B.J."/>
        </authorList>
    </citation>
    <scope>NUCLEOTIDE SEQUENCE</scope>
    <source>
        <tissue evidence="2">Salivary glands</tissue>
    </source>
</reference>
<dbReference type="EMBL" id="GEDV01006316">
    <property type="protein sequence ID" value="JAP82241.1"/>
    <property type="molecule type" value="Transcribed_RNA"/>
</dbReference>
<evidence type="ECO:0000313" key="2">
    <source>
        <dbReference type="EMBL" id="JAP82241.1"/>
    </source>
</evidence>
<dbReference type="Pfam" id="PF02098">
    <property type="entry name" value="His_binding"/>
    <property type="match status" value="1"/>
</dbReference>
<dbReference type="InterPro" id="IPR002970">
    <property type="entry name" value="Tick_his-bd"/>
</dbReference>
<evidence type="ECO:0000256" key="1">
    <source>
        <dbReference type="SAM" id="SignalP"/>
    </source>
</evidence>
<protein>
    <submittedName>
        <fullName evidence="2">Lipocalin</fullName>
    </submittedName>
</protein>
<dbReference type="GO" id="GO:0030682">
    <property type="term" value="P:symbiont-mediated perturbation of host defenses"/>
    <property type="evidence" value="ECO:0007669"/>
    <property type="project" value="InterPro"/>
</dbReference>